<dbReference type="Gene3D" id="1.20.1070.10">
    <property type="entry name" value="Rhodopsin 7-helix transmembrane proteins"/>
    <property type="match status" value="1"/>
</dbReference>
<dbReference type="PANTHER" id="PTHR24243:SF230">
    <property type="entry name" value="G-PROTEIN COUPLED RECEPTORS FAMILY 1 PROFILE DOMAIN-CONTAINING PROTEIN"/>
    <property type="match status" value="1"/>
</dbReference>
<feature type="transmembrane region" description="Helical" evidence="8">
    <location>
        <begin position="23"/>
        <end position="47"/>
    </location>
</feature>
<name>A0A9D3YIC6_DREPO</name>
<evidence type="ECO:0000256" key="8">
    <source>
        <dbReference type="SAM" id="Phobius"/>
    </source>
</evidence>
<feature type="domain" description="G-protein coupled receptors family 1 profile" evidence="9">
    <location>
        <begin position="38"/>
        <end position="289"/>
    </location>
</feature>
<feature type="transmembrane region" description="Helical" evidence="8">
    <location>
        <begin position="180"/>
        <end position="208"/>
    </location>
</feature>
<evidence type="ECO:0000256" key="6">
    <source>
        <dbReference type="ARBA" id="ARBA00023170"/>
    </source>
</evidence>
<feature type="transmembrane region" description="Helical" evidence="8">
    <location>
        <begin position="229"/>
        <end position="255"/>
    </location>
</feature>
<proteinExistence type="predicted"/>
<comment type="subcellular location">
    <subcellularLocation>
        <location evidence="1">Membrane</location>
        <topology evidence="1">Multi-pass membrane protein</topology>
    </subcellularLocation>
</comment>
<evidence type="ECO:0000259" key="9">
    <source>
        <dbReference type="PROSITE" id="PS50262"/>
    </source>
</evidence>
<dbReference type="PANTHER" id="PTHR24243">
    <property type="entry name" value="G-PROTEIN COUPLED RECEPTOR"/>
    <property type="match status" value="1"/>
</dbReference>
<dbReference type="EMBL" id="JAIWYP010000015">
    <property type="protein sequence ID" value="KAH3700581.1"/>
    <property type="molecule type" value="Genomic_DNA"/>
</dbReference>
<gene>
    <name evidence="10" type="ORF">DPMN_075560</name>
</gene>
<dbReference type="AlphaFoldDB" id="A0A9D3YIC6"/>
<keyword evidence="4" id="KW-0297">G-protein coupled receptor</keyword>
<comment type="caution">
    <text evidence="10">The sequence shown here is derived from an EMBL/GenBank/DDBJ whole genome shotgun (WGS) entry which is preliminary data.</text>
</comment>
<sequence length="312" mass="35449">MNISGNTTEDISYENLIHKIYEVFNYLLMPIAASSIIGNVLIIIVVAKDKVTTTNILFGILACVDLLATFIGPVLLIADLNAAMKTFLAASLFRITLREFLGQTIAGLSTWTLVIITIERLLSITIPFNVKQVVTVPRVILAEFATAIAVAVVQYLRHFLAVESLMFEGQWSMNPRSREWAEFFVISDWILFTGIPFIFIITASSVILRKLRTPFGQGQIQSARFRAVTTNLILANVKFILTNVPARLVTVILYYFKESISLNLYQEELIRETSWYLMHLNWALNFYLYILSGQKFREDVQKLFSSFAIPKK</sequence>
<evidence type="ECO:0000256" key="7">
    <source>
        <dbReference type="ARBA" id="ARBA00023224"/>
    </source>
</evidence>
<keyword evidence="3 8" id="KW-1133">Transmembrane helix</keyword>
<dbReference type="SUPFAM" id="SSF81321">
    <property type="entry name" value="Family A G protein-coupled receptor-like"/>
    <property type="match status" value="1"/>
</dbReference>
<keyword evidence="6" id="KW-0675">Receptor</keyword>
<reference evidence="10" key="1">
    <citation type="journal article" date="2019" name="bioRxiv">
        <title>The Genome of the Zebra Mussel, Dreissena polymorpha: A Resource for Invasive Species Research.</title>
        <authorList>
            <person name="McCartney M.A."/>
            <person name="Auch B."/>
            <person name="Kono T."/>
            <person name="Mallez S."/>
            <person name="Zhang Y."/>
            <person name="Obille A."/>
            <person name="Becker A."/>
            <person name="Abrahante J.E."/>
            <person name="Garbe J."/>
            <person name="Badalamenti J.P."/>
            <person name="Herman A."/>
            <person name="Mangelson H."/>
            <person name="Liachko I."/>
            <person name="Sullivan S."/>
            <person name="Sone E.D."/>
            <person name="Koren S."/>
            <person name="Silverstein K.A.T."/>
            <person name="Beckman K.B."/>
            <person name="Gohl D.M."/>
        </authorList>
    </citation>
    <scope>NUCLEOTIDE SEQUENCE</scope>
    <source>
        <strain evidence="10">Duluth1</strain>
        <tissue evidence="10">Whole animal</tissue>
    </source>
</reference>
<feature type="transmembrane region" description="Helical" evidence="8">
    <location>
        <begin position="275"/>
        <end position="292"/>
    </location>
</feature>
<dbReference type="GO" id="GO:0004930">
    <property type="term" value="F:G protein-coupled receptor activity"/>
    <property type="evidence" value="ECO:0007669"/>
    <property type="project" value="UniProtKB-KW"/>
</dbReference>
<evidence type="ECO:0000256" key="5">
    <source>
        <dbReference type="ARBA" id="ARBA00023136"/>
    </source>
</evidence>
<evidence type="ECO:0000256" key="4">
    <source>
        <dbReference type="ARBA" id="ARBA00023040"/>
    </source>
</evidence>
<keyword evidence="7" id="KW-0807">Transducer</keyword>
<evidence type="ECO:0000256" key="1">
    <source>
        <dbReference type="ARBA" id="ARBA00004141"/>
    </source>
</evidence>
<dbReference type="Pfam" id="PF00001">
    <property type="entry name" value="7tm_1"/>
    <property type="match status" value="1"/>
</dbReference>
<dbReference type="InterPro" id="IPR000276">
    <property type="entry name" value="GPCR_Rhodpsn"/>
</dbReference>
<keyword evidence="2 8" id="KW-0812">Transmembrane</keyword>
<keyword evidence="11" id="KW-1185">Reference proteome</keyword>
<dbReference type="InterPro" id="IPR017452">
    <property type="entry name" value="GPCR_Rhodpsn_7TM"/>
</dbReference>
<dbReference type="Proteomes" id="UP000828390">
    <property type="component" value="Unassembled WGS sequence"/>
</dbReference>
<reference evidence="10" key="2">
    <citation type="submission" date="2020-11" db="EMBL/GenBank/DDBJ databases">
        <authorList>
            <person name="McCartney M.A."/>
            <person name="Auch B."/>
            <person name="Kono T."/>
            <person name="Mallez S."/>
            <person name="Becker A."/>
            <person name="Gohl D.M."/>
            <person name="Silverstein K.A.T."/>
            <person name="Koren S."/>
            <person name="Bechman K.B."/>
            <person name="Herman A."/>
            <person name="Abrahante J.E."/>
            <person name="Garbe J."/>
        </authorList>
    </citation>
    <scope>NUCLEOTIDE SEQUENCE</scope>
    <source>
        <strain evidence="10">Duluth1</strain>
        <tissue evidence="10">Whole animal</tissue>
    </source>
</reference>
<keyword evidence="5 8" id="KW-0472">Membrane</keyword>
<dbReference type="PRINTS" id="PR00237">
    <property type="entry name" value="GPCRRHODOPSN"/>
</dbReference>
<dbReference type="PROSITE" id="PS50262">
    <property type="entry name" value="G_PROTEIN_RECEP_F1_2"/>
    <property type="match status" value="1"/>
</dbReference>
<evidence type="ECO:0000256" key="2">
    <source>
        <dbReference type="ARBA" id="ARBA00022692"/>
    </source>
</evidence>
<evidence type="ECO:0000256" key="3">
    <source>
        <dbReference type="ARBA" id="ARBA00022989"/>
    </source>
</evidence>
<evidence type="ECO:0000313" key="11">
    <source>
        <dbReference type="Proteomes" id="UP000828390"/>
    </source>
</evidence>
<evidence type="ECO:0000313" key="10">
    <source>
        <dbReference type="EMBL" id="KAH3700581.1"/>
    </source>
</evidence>
<protein>
    <recommendedName>
        <fullName evidence="9">G-protein coupled receptors family 1 profile domain-containing protein</fullName>
    </recommendedName>
</protein>
<organism evidence="10 11">
    <name type="scientific">Dreissena polymorpha</name>
    <name type="common">Zebra mussel</name>
    <name type="synonym">Mytilus polymorpha</name>
    <dbReference type="NCBI Taxonomy" id="45954"/>
    <lineage>
        <taxon>Eukaryota</taxon>
        <taxon>Metazoa</taxon>
        <taxon>Spiralia</taxon>
        <taxon>Lophotrochozoa</taxon>
        <taxon>Mollusca</taxon>
        <taxon>Bivalvia</taxon>
        <taxon>Autobranchia</taxon>
        <taxon>Heteroconchia</taxon>
        <taxon>Euheterodonta</taxon>
        <taxon>Imparidentia</taxon>
        <taxon>Neoheterodontei</taxon>
        <taxon>Myida</taxon>
        <taxon>Dreissenoidea</taxon>
        <taxon>Dreissenidae</taxon>
        <taxon>Dreissena</taxon>
    </lineage>
</organism>
<dbReference type="GO" id="GO:0005886">
    <property type="term" value="C:plasma membrane"/>
    <property type="evidence" value="ECO:0007669"/>
    <property type="project" value="TreeGrafter"/>
</dbReference>
<feature type="transmembrane region" description="Helical" evidence="8">
    <location>
        <begin position="56"/>
        <end position="80"/>
    </location>
</feature>
<feature type="transmembrane region" description="Helical" evidence="8">
    <location>
        <begin position="139"/>
        <end position="160"/>
    </location>
</feature>
<accession>A0A9D3YIC6</accession>
<feature type="transmembrane region" description="Helical" evidence="8">
    <location>
        <begin position="100"/>
        <end position="118"/>
    </location>
</feature>